<comment type="caution">
    <text evidence="2">The sequence shown here is derived from an EMBL/GenBank/DDBJ whole genome shotgun (WGS) entry which is preliminary data.</text>
</comment>
<organism evidence="2 3">
    <name type="scientific">Intestinibacter bartlettii CAG:1329</name>
    <dbReference type="NCBI Taxonomy" id="1263063"/>
    <lineage>
        <taxon>Bacteria</taxon>
        <taxon>Bacillati</taxon>
        <taxon>Bacillota</taxon>
        <taxon>Clostridia</taxon>
        <taxon>Peptostreptococcales</taxon>
        <taxon>Peptostreptococcaceae</taxon>
        <taxon>Intestinibacter</taxon>
    </lineage>
</organism>
<dbReference type="Proteomes" id="UP000017980">
    <property type="component" value="Unassembled WGS sequence"/>
</dbReference>
<accession>R5X6H9</accession>
<dbReference type="Gene3D" id="1.20.1270.90">
    <property type="entry name" value="AF1782-like"/>
    <property type="match status" value="2"/>
</dbReference>
<evidence type="ECO:0000313" key="3">
    <source>
        <dbReference type="Proteomes" id="UP000017980"/>
    </source>
</evidence>
<name>R5X6H9_9FIRM</name>
<gene>
    <name evidence="2" type="ORF">BN488_01444</name>
</gene>
<dbReference type="Pfam" id="PF13290">
    <property type="entry name" value="CHB_HEX_C_1"/>
    <property type="match status" value="1"/>
</dbReference>
<evidence type="ECO:0000259" key="1">
    <source>
        <dbReference type="Pfam" id="PF13290"/>
    </source>
</evidence>
<evidence type="ECO:0000313" key="2">
    <source>
        <dbReference type="EMBL" id="CDA10405.1"/>
    </source>
</evidence>
<reference evidence="2" key="1">
    <citation type="submission" date="2012-11" db="EMBL/GenBank/DDBJ databases">
        <title>Dependencies among metagenomic species, viruses, plasmids and units of genetic variation.</title>
        <authorList>
            <person name="Nielsen H.B."/>
            <person name="Almeida M."/>
            <person name="Juncker A.S."/>
            <person name="Rasmussen S."/>
            <person name="Li J."/>
            <person name="Sunagawa S."/>
            <person name="Plichta D."/>
            <person name="Gautier L."/>
            <person name="Le Chatelier E."/>
            <person name="Peletier E."/>
            <person name="Bonde I."/>
            <person name="Nielsen T."/>
            <person name="Manichanh C."/>
            <person name="Arumugam M."/>
            <person name="Batto J."/>
            <person name="Santos M.B.Q.D."/>
            <person name="Blom N."/>
            <person name="Borruel N."/>
            <person name="Burgdorf K.S."/>
            <person name="Boumezbeur F."/>
            <person name="Casellas F."/>
            <person name="Dore J."/>
            <person name="Guarner F."/>
            <person name="Hansen T."/>
            <person name="Hildebrand F."/>
            <person name="Kaas R.S."/>
            <person name="Kennedy S."/>
            <person name="Kristiansen K."/>
            <person name="Kultima J.R."/>
            <person name="Leonard P."/>
            <person name="Levenez F."/>
            <person name="Lund O."/>
            <person name="Moumen B."/>
            <person name="Le Paslier D."/>
            <person name="Pons N."/>
            <person name="Pedersen O."/>
            <person name="Prifti E."/>
            <person name="Qin J."/>
            <person name="Raes J."/>
            <person name="Tap J."/>
            <person name="Tims S."/>
            <person name="Ussery D.W."/>
            <person name="Yamada T."/>
            <person name="MetaHit consortium"/>
            <person name="Renault P."/>
            <person name="Sicheritz-Ponten T."/>
            <person name="Bork P."/>
            <person name="Wang J."/>
            <person name="Brunak S."/>
            <person name="Ehrlich S.D."/>
        </authorList>
    </citation>
    <scope>NUCLEOTIDE SEQUENCE [LARGE SCALE GENOMIC DNA]</scope>
</reference>
<feature type="domain" description="GH29D-like beta-sandwich" evidence="1">
    <location>
        <begin position="129"/>
        <end position="195"/>
    </location>
</feature>
<dbReference type="AlphaFoldDB" id="R5X6H9"/>
<dbReference type="InterPro" id="IPR059177">
    <property type="entry name" value="GH29D-like_dom"/>
</dbReference>
<sequence>MRNINKKNVFVAVIAFIVILGVAYKVALAPMMKSKQIDEKIQQAKEYIVQNEFEKSIDVLEQAQQLDIKDEQLLLKIIDISMSIDGESAYEFLERYVDAVGENNLSSHIKNLLSSAKESPKQVELNVLEGKYVSPMEIKINSDKINIGSSYYYTINGETPDKSCTKYMGNIYITKTTTLKLIGYNQDGKCTDVQTFKYSIDESIFDELNDNIKSSKKLISETKVGNAIGNISKENKNKLQYVIENAQKLINNKIIKYNEANDINEELIDAIKDFKDNIIRPVDKEKLKKYINKAEDLYNNSSEGKKTGQYKSGSKSKLKSSINDAKEIYDNESATQKEVDNQVSKLENAINIFRRSKIKQQSSVEQKILGKYIVFANDDSGLGITKFTRNRIISGYMASEGADATIFSRRESENTVYYSTSQGEVTVRLIDNNTVDFNGRIYNLINTNELIGIVYNRDKGMANYEYLSYFDVSESDINYFYSHH</sequence>
<proteinExistence type="predicted"/>
<protein>
    <submittedName>
        <fullName evidence="2">Cell wall protein V</fullName>
    </submittedName>
</protein>
<dbReference type="EMBL" id="CBBD010000040">
    <property type="protein sequence ID" value="CDA10405.1"/>
    <property type="molecule type" value="Genomic_DNA"/>
</dbReference>
<dbReference type="RefSeq" id="WP_022071706.1">
    <property type="nucleotide sequence ID" value="NZ_HF999327.1"/>
</dbReference>